<dbReference type="PANTHER" id="PTHR22888:SF18">
    <property type="entry name" value="CYTOCHROME BO(3) UBIQUINOL OXIDASE SUBUNIT 2"/>
    <property type="match status" value="1"/>
</dbReference>
<keyword evidence="4 14" id="KW-1003">Cell membrane</keyword>
<evidence type="ECO:0000256" key="2">
    <source>
        <dbReference type="ARBA" id="ARBA00007866"/>
    </source>
</evidence>
<keyword evidence="11 14" id="KW-0472">Membrane</keyword>
<dbReference type="InterPro" id="IPR011759">
    <property type="entry name" value="Cyt_c_oxidase_su2_TM_dom"/>
</dbReference>
<keyword evidence="9 15" id="KW-1133">Transmembrane helix</keyword>
<organism evidence="18 19">
    <name type="scientific">Neobacillus massiliamazoniensis</name>
    <dbReference type="NCBI Taxonomy" id="1499688"/>
    <lineage>
        <taxon>Bacteria</taxon>
        <taxon>Bacillati</taxon>
        <taxon>Bacillota</taxon>
        <taxon>Bacilli</taxon>
        <taxon>Bacillales</taxon>
        <taxon>Bacillaceae</taxon>
        <taxon>Neobacillus</taxon>
    </lineage>
</organism>
<comment type="function">
    <text evidence="14">Catalyzes quinol oxidation with the concomitant reduction of oxygen to water. Subunit II transfers the electrons from a quinol to the binuclear center of the catalytic subunit I.</text>
</comment>
<dbReference type="InterPro" id="IPR036257">
    <property type="entry name" value="Cyt_c_oxidase_su2_TM_sf"/>
</dbReference>
<evidence type="ECO:0000256" key="10">
    <source>
        <dbReference type="ARBA" id="ARBA00023002"/>
    </source>
</evidence>
<keyword evidence="12" id="KW-0564">Palmitate</keyword>
<evidence type="ECO:0000256" key="15">
    <source>
        <dbReference type="SAM" id="Phobius"/>
    </source>
</evidence>
<dbReference type="Gene3D" id="1.10.287.90">
    <property type="match status" value="1"/>
</dbReference>
<gene>
    <name evidence="18" type="primary">cyoA_2</name>
    <name evidence="18" type="ORF">BN000_04993</name>
</gene>
<evidence type="ECO:0000256" key="6">
    <source>
        <dbReference type="ARBA" id="ARBA00022692"/>
    </source>
</evidence>
<dbReference type="GO" id="GO:0005886">
    <property type="term" value="C:plasma membrane"/>
    <property type="evidence" value="ECO:0007669"/>
    <property type="project" value="UniProtKB-SubCell"/>
</dbReference>
<dbReference type="AlphaFoldDB" id="A0A0U1P3I9"/>
<evidence type="ECO:0000256" key="11">
    <source>
        <dbReference type="ARBA" id="ARBA00023136"/>
    </source>
</evidence>
<accession>A0A0U1P3I9</accession>
<evidence type="ECO:0000259" key="16">
    <source>
        <dbReference type="PROSITE" id="PS50857"/>
    </source>
</evidence>
<comment type="subcellular location">
    <subcellularLocation>
        <location evidence="1">Cell membrane</location>
        <topology evidence="1">Multi-pass membrane protein</topology>
    </subcellularLocation>
</comment>
<reference evidence="19" key="1">
    <citation type="submission" date="2015-05" db="EMBL/GenBank/DDBJ databases">
        <authorList>
            <person name="Urmite Genomes"/>
        </authorList>
    </citation>
    <scope>NUCLEOTIDE SEQUENCE [LARGE SCALE GENOMIC DNA]</scope>
    <source>
        <strain evidence="19">LF1</strain>
    </source>
</reference>
<dbReference type="GO" id="GO:0042773">
    <property type="term" value="P:ATP synthesis coupled electron transport"/>
    <property type="evidence" value="ECO:0007669"/>
    <property type="project" value="TreeGrafter"/>
</dbReference>
<dbReference type="GO" id="GO:0004129">
    <property type="term" value="F:cytochrome-c oxidase activity"/>
    <property type="evidence" value="ECO:0007669"/>
    <property type="project" value="UniProtKB-UniRule"/>
</dbReference>
<keyword evidence="7" id="KW-0732">Signal</keyword>
<evidence type="ECO:0000256" key="8">
    <source>
        <dbReference type="ARBA" id="ARBA00022982"/>
    </source>
</evidence>
<dbReference type="EC" id="1.10.3.-" evidence="14"/>
<keyword evidence="19" id="KW-1185">Reference proteome</keyword>
<feature type="domain" description="Cytochrome oxidase subunit II transmembrane region profile" evidence="17">
    <location>
        <begin position="29"/>
        <end position="127"/>
    </location>
</feature>
<evidence type="ECO:0000256" key="13">
    <source>
        <dbReference type="ARBA" id="ARBA00023288"/>
    </source>
</evidence>
<dbReference type="Pfam" id="PF06481">
    <property type="entry name" value="COX_ARM"/>
    <property type="match status" value="1"/>
</dbReference>
<evidence type="ECO:0000256" key="12">
    <source>
        <dbReference type="ARBA" id="ARBA00023139"/>
    </source>
</evidence>
<proteinExistence type="inferred from homology"/>
<keyword evidence="10 14" id="KW-0560">Oxidoreductase</keyword>
<evidence type="ECO:0000256" key="4">
    <source>
        <dbReference type="ARBA" id="ARBA00022475"/>
    </source>
</evidence>
<evidence type="ECO:0000256" key="7">
    <source>
        <dbReference type="ARBA" id="ARBA00022729"/>
    </source>
</evidence>
<dbReference type="InterPro" id="IPR006333">
    <property type="entry name" value="Cyt_o_ubiquinol_oxidase_su2"/>
</dbReference>
<dbReference type="Gene3D" id="2.60.40.420">
    <property type="entry name" value="Cupredoxins - blue copper proteins"/>
    <property type="match status" value="1"/>
</dbReference>
<dbReference type="InterPro" id="IPR034227">
    <property type="entry name" value="CuRO_UO_II"/>
</dbReference>
<dbReference type="GO" id="GO:0009486">
    <property type="term" value="F:cytochrome bo3 ubiquinol oxidase activity"/>
    <property type="evidence" value="ECO:0007669"/>
    <property type="project" value="InterPro"/>
</dbReference>
<sequence length="320" mass="35475">MKGEITLRKWYQYAKLPFLALLSMVLLSGCDKSKFIVLDPKGPVGQEELHLIIFSAVLCAIVIIPVLGIFVYIAIRYRDKPGNKAPYQPEWADSKVLEVIWWGIPVVIVGILGYYTAITTLNLTKPPVTNVKPVVVQVTSLDWKWLFTYPDKQVATVNYAEIPAGVPIQFVLTSDAPMNSFWVPQLGGQEYTMPGMAMGLWLQADKPGEYFGAGANFTGKGFAHMNFKVKAVPQAEYDKWAEGLKQSSPALTKAGYDSLSKPSNVNEMSFSSYPKGLFESIIDKNGHHMNHMGDSMSMPGMDMHGKDMSGMNMSGMNMQK</sequence>
<dbReference type="PROSITE" id="PS50999">
    <property type="entry name" value="COX2_TM"/>
    <property type="match status" value="1"/>
</dbReference>
<dbReference type="RefSeq" id="WP_090639411.1">
    <property type="nucleotide sequence ID" value="NZ_CVRB01000006.1"/>
</dbReference>
<dbReference type="PANTHER" id="PTHR22888">
    <property type="entry name" value="CYTOCHROME C OXIDASE, SUBUNIT II"/>
    <property type="match status" value="1"/>
</dbReference>
<name>A0A0U1P3I9_9BACI</name>
<evidence type="ECO:0000256" key="9">
    <source>
        <dbReference type="ARBA" id="ARBA00022989"/>
    </source>
</evidence>
<evidence type="ECO:0000256" key="1">
    <source>
        <dbReference type="ARBA" id="ARBA00004651"/>
    </source>
</evidence>
<dbReference type="SUPFAM" id="SSF49503">
    <property type="entry name" value="Cupredoxins"/>
    <property type="match status" value="1"/>
</dbReference>
<evidence type="ECO:0000256" key="3">
    <source>
        <dbReference type="ARBA" id="ARBA00022448"/>
    </source>
</evidence>
<keyword evidence="6 15" id="KW-0812">Transmembrane</keyword>
<protein>
    <recommendedName>
        <fullName evidence="14">Quinol oxidase subunit 2</fullName>
        <ecNumber evidence="14">1.10.3.-</ecNumber>
    </recommendedName>
</protein>
<keyword evidence="3 14" id="KW-0813">Transport</keyword>
<evidence type="ECO:0000256" key="14">
    <source>
        <dbReference type="PIRNR" id="PIRNR000292"/>
    </source>
</evidence>
<dbReference type="InterPro" id="IPR008972">
    <property type="entry name" value="Cupredoxin"/>
</dbReference>
<comment type="similarity">
    <text evidence="2 14">Belongs to the cytochrome c oxidase subunit 2 family.</text>
</comment>
<dbReference type="InterPro" id="IPR002429">
    <property type="entry name" value="CcO_II-like_C"/>
</dbReference>
<dbReference type="PROSITE" id="PS50857">
    <property type="entry name" value="COX2_CUA"/>
    <property type="match status" value="1"/>
</dbReference>
<dbReference type="InterPro" id="IPR010514">
    <property type="entry name" value="COX_ARM"/>
</dbReference>
<keyword evidence="13" id="KW-0449">Lipoprotein</keyword>
<dbReference type="CDD" id="cd04212">
    <property type="entry name" value="CuRO_UO_II"/>
    <property type="match status" value="1"/>
</dbReference>
<dbReference type="GO" id="GO:0016682">
    <property type="term" value="F:oxidoreductase activity, acting on diphenols and related substances as donors, oxygen as acceptor"/>
    <property type="evidence" value="ECO:0007669"/>
    <property type="project" value="InterPro"/>
</dbReference>
<dbReference type="Proteomes" id="UP000199087">
    <property type="component" value="Unassembled WGS sequence"/>
</dbReference>
<keyword evidence="8 14" id="KW-0249">Electron transport</keyword>
<feature type="domain" description="Cytochrome oxidase subunit II copper A binding" evidence="16">
    <location>
        <begin position="131"/>
        <end position="243"/>
    </location>
</feature>
<evidence type="ECO:0000313" key="18">
    <source>
        <dbReference type="EMBL" id="CRK84934.1"/>
    </source>
</evidence>
<dbReference type="OrthoDB" id="9783445at2"/>
<dbReference type="EMBL" id="CVRB01000006">
    <property type="protein sequence ID" value="CRK84934.1"/>
    <property type="molecule type" value="Genomic_DNA"/>
</dbReference>
<dbReference type="InterPro" id="IPR045187">
    <property type="entry name" value="CcO_II"/>
</dbReference>
<dbReference type="SUPFAM" id="SSF81464">
    <property type="entry name" value="Cytochrome c oxidase subunit II-like, transmembrane region"/>
    <property type="match status" value="1"/>
</dbReference>
<evidence type="ECO:0000313" key="19">
    <source>
        <dbReference type="Proteomes" id="UP000199087"/>
    </source>
</evidence>
<feature type="transmembrane region" description="Helical" evidence="15">
    <location>
        <begin position="96"/>
        <end position="117"/>
    </location>
</feature>
<comment type="catalytic activity">
    <reaction evidence="14">
        <text>2 a quinol + O2 = 2 a quinone + 2 H2O</text>
        <dbReference type="Rhea" id="RHEA:55376"/>
        <dbReference type="ChEBI" id="CHEBI:15377"/>
        <dbReference type="ChEBI" id="CHEBI:15379"/>
        <dbReference type="ChEBI" id="CHEBI:24646"/>
        <dbReference type="ChEBI" id="CHEBI:132124"/>
    </reaction>
</comment>
<dbReference type="PROSITE" id="PS51257">
    <property type="entry name" value="PROKAR_LIPOPROTEIN"/>
    <property type="match status" value="1"/>
</dbReference>
<evidence type="ECO:0000256" key="5">
    <source>
        <dbReference type="ARBA" id="ARBA00022660"/>
    </source>
</evidence>
<evidence type="ECO:0000259" key="17">
    <source>
        <dbReference type="PROSITE" id="PS50999"/>
    </source>
</evidence>
<feature type="transmembrane region" description="Helical" evidence="15">
    <location>
        <begin position="51"/>
        <end position="75"/>
    </location>
</feature>
<dbReference type="Pfam" id="PF00116">
    <property type="entry name" value="COX2"/>
    <property type="match status" value="1"/>
</dbReference>
<dbReference type="GO" id="GO:0005507">
    <property type="term" value="F:copper ion binding"/>
    <property type="evidence" value="ECO:0007669"/>
    <property type="project" value="InterPro"/>
</dbReference>
<dbReference type="PIRSF" id="PIRSF000292">
    <property type="entry name" value="Ubi_od_II"/>
    <property type="match status" value="1"/>
</dbReference>
<dbReference type="STRING" id="1499688.BN000_04993"/>
<keyword evidence="5 14" id="KW-0679">Respiratory chain</keyword>